<dbReference type="KEGG" id="rsa:RSal33209_1653"/>
<organism evidence="2 3">
    <name type="scientific">Renibacterium salmoninarum (strain ATCC 33209 / DSM 20767 / JCM 11484 / NBRC 15589 / NCIMB 2235)</name>
    <dbReference type="NCBI Taxonomy" id="288705"/>
    <lineage>
        <taxon>Bacteria</taxon>
        <taxon>Bacillati</taxon>
        <taxon>Actinomycetota</taxon>
        <taxon>Actinomycetes</taxon>
        <taxon>Micrococcales</taxon>
        <taxon>Micrococcaceae</taxon>
        <taxon>Renibacterium</taxon>
    </lineage>
</organism>
<reference evidence="3" key="1">
    <citation type="journal article" date="2008" name="J. Bacteriol.">
        <title>Genome sequence of the fish pathogen Renibacterium salmoninarum suggests reductive evolution away from an environmental Arthrobacter ancestor.</title>
        <authorList>
            <person name="Wiens G.D."/>
            <person name="Rockey D.D."/>
            <person name="Wu Z."/>
            <person name="Chang J."/>
            <person name="Levy R."/>
            <person name="Crane S."/>
            <person name="Chen D.S."/>
            <person name="Capri G.R."/>
            <person name="Burnett J.R."/>
            <person name="Sudheesh P.S."/>
            <person name="Schipma M.J."/>
            <person name="Burd H."/>
            <person name="Bhattacharyya A."/>
            <person name="Rhodes L.D."/>
            <person name="Kaul R."/>
            <person name="Strom M.S."/>
        </authorList>
    </citation>
    <scope>NUCLEOTIDE SEQUENCE [LARGE SCALE GENOMIC DNA]</scope>
    <source>
        <strain evidence="3">ATCC 33209 / DSM 20767 / JCM 11484 / NBRC 15589 / NCIMB 2235</strain>
    </source>
</reference>
<keyword evidence="3" id="KW-1185">Reference proteome</keyword>
<proteinExistence type="predicted"/>
<dbReference type="Pfam" id="PF13761">
    <property type="entry name" value="DUF4166"/>
    <property type="match status" value="1"/>
</dbReference>
<feature type="domain" description="DUF4166" evidence="1">
    <location>
        <begin position="19"/>
        <end position="202"/>
    </location>
</feature>
<protein>
    <recommendedName>
        <fullName evidence="1">DUF4166 domain-containing protein</fullName>
    </recommendedName>
</protein>
<sequence>MSLPEAVYQAVMGSAFNRLQPQLQEYFSLLPGSGFYGVGSGVFDVAGCPQAWLRPLLRTTASEEAFFPEYGENIPFQVENHAHRDPFGRPSLTTIRTLQFPKITRVFQDTTSLTSQGLVDYLGRHRRIATDLRPFVGPENRLRAVSHTSRVFGAALRLGVPGPFDAKAYMSQWWDQDLEKFRIQVKVIHRLIGPLLVYSGSFNYRLVHYSRHEAASHGVPNSLPAYARPERWESRI</sequence>
<evidence type="ECO:0000259" key="1">
    <source>
        <dbReference type="Pfam" id="PF13761"/>
    </source>
</evidence>
<gene>
    <name evidence="2" type="ordered locus">RSal33209_1653</name>
</gene>
<accession>A9WMS6</accession>
<dbReference type="HOGENOM" id="CLU_105870_0_0_11"/>
<dbReference type="AlphaFoldDB" id="A9WMS6"/>
<dbReference type="InterPro" id="IPR025311">
    <property type="entry name" value="DUF4166"/>
</dbReference>
<evidence type="ECO:0000313" key="3">
    <source>
        <dbReference type="Proteomes" id="UP000002007"/>
    </source>
</evidence>
<evidence type="ECO:0000313" key="2">
    <source>
        <dbReference type="EMBL" id="ABY23389.1"/>
    </source>
</evidence>
<name>A9WMS6_RENSM</name>
<dbReference type="RefSeq" id="WP_012245063.1">
    <property type="nucleotide sequence ID" value="NC_010168.1"/>
</dbReference>
<dbReference type="EMBL" id="CP000910">
    <property type="protein sequence ID" value="ABY23389.1"/>
    <property type="molecule type" value="Genomic_DNA"/>
</dbReference>
<dbReference type="eggNOG" id="ENOG502ZG4P">
    <property type="taxonomic scope" value="Bacteria"/>
</dbReference>
<dbReference type="STRING" id="288705.RSal33209_1653"/>
<dbReference type="Proteomes" id="UP000002007">
    <property type="component" value="Chromosome"/>
</dbReference>